<dbReference type="PANTHER" id="PTHR23517:SF3">
    <property type="entry name" value="INTEGRAL MEMBRANE TRANSPORT PROTEIN"/>
    <property type="match status" value="1"/>
</dbReference>
<feature type="transmembrane region" description="Helical" evidence="7">
    <location>
        <begin position="42"/>
        <end position="62"/>
    </location>
</feature>
<dbReference type="InterPro" id="IPR050171">
    <property type="entry name" value="MFS_Transporters"/>
</dbReference>
<feature type="transmembrane region" description="Helical" evidence="7">
    <location>
        <begin position="74"/>
        <end position="94"/>
    </location>
</feature>
<dbReference type="RefSeq" id="WP_036804844.1">
    <property type="nucleotide sequence ID" value="NZ_CP051177.1"/>
</dbReference>
<dbReference type="Pfam" id="PF07690">
    <property type="entry name" value="MFS_1"/>
    <property type="match status" value="1"/>
</dbReference>
<keyword evidence="4 7" id="KW-0812">Transmembrane</keyword>
<evidence type="ECO:0000313" key="9">
    <source>
        <dbReference type="EMBL" id="QKX51606.1"/>
    </source>
</evidence>
<keyword evidence="5 7" id="KW-1133">Transmembrane helix</keyword>
<evidence type="ECO:0000256" key="1">
    <source>
        <dbReference type="ARBA" id="ARBA00004651"/>
    </source>
</evidence>
<dbReference type="InterPro" id="IPR011701">
    <property type="entry name" value="MFS"/>
</dbReference>
<feature type="transmembrane region" description="Helical" evidence="7">
    <location>
        <begin position="314"/>
        <end position="332"/>
    </location>
</feature>
<dbReference type="PROSITE" id="PS50850">
    <property type="entry name" value="MFS"/>
    <property type="match status" value="1"/>
</dbReference>
<protein>
    <submittedName>
        <fullName evidence="9">MFS transporter</fullName>
    </submittedName>
</protein>
<evidence type="ECO:0000256" key="2">
    <source>
        <dbReference type="ARBA" id="ARBA00022448"/>
    </source>
</evidence>
<dbReference type="Proteomes" id="UP000509222">
    <property type="component" value="Chromosome"/>
</dbReference>
<dbReference type="CDD" id="cd17329">
    <property type="entry name" value="MFS_MdtH_MDR_like"/>
    <property type="match status" value="1"/>
</dbReference>
<feature type="transmembrane region" description="Helical" evidence="7">
    <location>
        <begin position="293"/>
        <end position="308"/>
    </location>
</feature>
<feature type="transmembrane region" description="Helical" evidence="7">
    <location>
        <begin position="100"/>
        <end position="121"/>
    </location>
</feature>
<sequence length="417" mass="46101">MSWKDYPQNIKVRLITSFFNRAVGSAVMPFMALFFAMEMGKVWAGLFLVGTVIISFFINLIGGYISDRFPRKGVVVGTSAISAVAFASMTISLVPADNLIWLFAASYIGFIISSSLGRPAMHALIIDSTTPENRKAVYTIEYWLTNLSMAIGAALGGLLYVNHQIELFVLLSVTSISLPIAYQIWLIDEQTSVLKKQHQNVLIDVFQNYKVAFQDLPFVKVVVGSMFIFAAEFSLNSYIGVRLAETFETVSLGNFDIAGVRMLSLLNIQNMLFVVFFTFLVSRITDRFTKQKVLLTGLIVYSIGYIIVTSADTWYILILFNMIATLGELIYSPVRNAEQANMIPADKRGSYSAFSNISFSGADLIARSTIIIGAYLVPTMMSVYIGVILMMGTFLVYTGLFVRGASSKNAETTEAVL</sequence>
<evidence type="ECO:0000256" key="4">
    <source>
        <dbReference type="ARBA" id="ARBA00022692"/>
    </source>
</evidence>
<feature type="transmembrane region" description="Helical" evidence="7">
    <location>
        <begin position="142"/>
        <end position="161"/>
    </location>
</feature>
<evidence type="ECO:0000313" key="10">
    <source>
        <dbReference type="Proteomes" id="UP000509222"/>
    </source>
</evidence>
<dbReference type="Gene3D" id="1.20.1250.20">
    <property type="entry name" value="MFS general substrate transporter like domains"/>
    <property type="match status" value="1"/>
</dbReference>
<dbReference type="PANTHER" id="PTHR23517">
    <property type="entry name" value="RESISTANCE PROTEIN MDTM, PUTATIVE-RELATED-RELATED"/>
    <property type="match status" value="1"/>
</dbReference>
<feature type="transmembrane region" description="Helical" evidence="7">
    <location>
        <begin position="383"/>
        <end position="402"/>
    </location>
</feature>
<dbReference type="GO" id="GO:0022857">
    <property type="term" value="F:transmembrane transporter activity"/>
    <property type="evidence" value="ECO:0007669"/>
    <property type="project" value="InterPro"/>
</dbReference>
<keyword evidence="3" id="KW-1003">Cell membrane</keyword>
<feature type="transmembrane region" description="Helical" evidence="7">
    <location>
        <begin position="259"/>
        <end position="281"/>
    </location>
</feature>
<feature type="transmembrane region" description="Helical" evidence="7">
    <location>
        <begin position="167"/>
        <end position="187"/>
    </location>
</feature>
<feature type="domain" description="Major facilitator superfamily (MFS) profile" evidence="8">
    <location>
        <begin position="1"/>
        <end position="410"/>
    </location>
</feature>
<keyword evidence="10" id="KW-1185">Reference proteome</keyword>
<dbReference type="SUPFAM" id="SSF103473">
    <property type="entry name" value="MFS general substrate transporter"/>
    <property type="match status" value="1"/>
</dbReference>
<evidence type="ECO:0000259" key="8">
    <source>
        <dbReference type="PROSITE" id="PS50850"/>
    </source>
</evidence>
<accession>A0A7H8QC55</accession>
<dbReference type="AlphaFoldDB" id="A0A7H8QC55"/>
<dbReference type="InterPro" id="IPR020846">
    <property type="entry name" value="MFS_dom"/>
</dbReference>
<evidence type="ECO:0000256" key="7">
    <source>
        <dbReference type="SAM" id="Phobius"/>
    </source>
</evidence>
<dbReference type="EMBL" id="CP051177">
    <property type="protein sequence ID" value="QKX51606.1"/>
    <property type="molecule type" value="Genomic_DNA"/>
</dbReference>
<gene>
    <name evidence="9" type="ORF">HF394_14110</name>
</gene>
<comment type="subcellular location">
    <subcellularLocation>
        <location evidence="1">Cell membrane</location>
        <topology evidence="1">Multi-pass membrane protein</topology>
    </subcellularLocation>
</comment>
<dbReference type="InterPro" id="IPR036259">
    <property type="entry name" value="MFS_trans_sf"/>
</dbReference>
<feature type="transmembrane region" description="Helical" evidence="7">
    <location>
        <begin position="353"/>
        <end position="377"/>
    </location>
</feature>
<keyword evidence="2" id="KW-0813">Transport</keyword>
<evidence type="ECO:0000256" key="5">
    <source>
        <dbReference type="ARBA" id="ARBA00022989"/>
    </source>
</evidence>
<keyword evidence="6 7" id="KW-0472">Membrane</keyword>
<proteinExistence type="predicted"/>
<feature type="transmembrane region" description="Helical" evidence="7">
    <location>
        <begin position="218"/>
        <end position="239"/>
    </location>
</feature>
<evidence type="ECO:0000256" key="3">
    <source>
        <dbReference type="ARBA" id="ARBA00022475"/>
    </source>
</evidence>
<feature type="transmembrane region" description="Helical" evidence="7">
    <location>
        <begin position="12"/>
        <end position="36"/>
    </location>
</feature>
<reference evidence="10" key="1">
    <citation type="submission" date="2020-06" db="EMBL/GenBank/DDBJ databases">
        <title>Isolation of Planomicrobium glaciei.</title>
        <authorList>
            <person name="Malisova L."/>
            <person name="Safrankova R."/>
            <person name="Jakubu V."/>
            <person name="Spanelova P."/>
        </authorList>
    </citation>
    <scope>NUCLEOTIDE SEQUENCE [LARGE SCALE GENOMIC DNA]</scope>
    <source>
        <strain evidence="10">NRL-ATB46093</strain>
    </source>
</reference>
<dbReference type="GO" id="GO:0005886">
    <property type="term" value="C:plasma membrane"/>
    <property type="evidence" value="ECO:0007669"/>
    <property type="project" value="UniProtKB-SubCell"/>
</dbReference>
<organism evidence="9 10">
    <name type="scientific">Planococcus glaciei</name>
    <dbReference type="NCBI Taxonomy" id="459472"/>
    <lineage>
        <taxon>Bacteria</taxon>
        <taxon>Bacillati</taxon>
        <taxon>Bacillota</taxon>
        <taxon>Bacilli</taxon>
        <taxon>Bacillales</taxon>
        <taxon>Caryophanaceae</taxon>
        <taxon>Planococcus</taxon>
    </lineage>
</organism>
<name>A0A7H8QC55_9BACL</name>
<evidence type="ECO:0000256" key="6">
    <source>
        <dbReference type="ARBA" id="ARBA00023136"/>
    </source>
</evidence>